<dbReference type="Proteomes" id="UP000324222">
    <property type="component" value="Unassembled WGS sequence"/>
</dbReference>
<keyword evidence="2" id="KW-1185">Reference proteome</keyword>
<protein>
    <submittedName>
        <fullName evidence="1">Uncharacterized protein</fullName>
    </submittedName>
</protein>
<dbReference type="AlphaFoldDB" id="A0A5B7FH67"/>
<name>A0A5B7FH67_PORTR</name>
<accession>A0A5B7FH67</accession>
<evidence type="ECO:0000313" key="1">
    <source>
        <dbReference type="EMBL" id="MPC44268.1"/>
    </source>
</evidence>
<gene>
    <name evidence="1" type="ORF">E2C01_037937</name>
</gene>
<reference evidence="1 2" key="1">
    <citation type="submission" date="2019-05" db="EMBL/GenBank/DDBJ databases">
        <title>Another draft genome of Portunus trituberculatus and its Hox gene families provides insights of decapod evolution.</title>
        <authorList>
            <person name="Jeong J.-H."/>
            <person name="Song I."/>
            <person name="Kim S."/>
            <person name="Choi T."/>
            <person name="Kim D."/>
            <person name="Ryu S."/>
            <person name="Kim W."/>
        </authorList>
    </citation>
    <scope>NUCLEOTIDE SEQUENCE [LARGE SCALE GENOMIC DNA]</scope>
    <source>
        <tissue evidence="1">Muscle</tissue>
    </source>
</reference>
<comment type="caution">
    <text evidence="1">The sequence shown here is derived from an EMBL/GenBank/DDBJ whole genome shotgun (WGS) entry which is preliminary data.</text>
</comment>
<dbReference type="EMBL" id="VSRR010006201">
    <property type="protein sequence ID" value="MPC44268.1"/>
    <property type="molecule type" value="Genomic_DNA"/>
</dbReference>
<evidence type="ECO:0000313" key="2">
    <source>
        <dbReference type="Proteomes" id="UP000324222"/>
    </source>
</evidence>
<proteinExistence type="predicted"/>
<organism evidence="1 2">
    <name type="scientific">Portunus trituberculatus</name>
    <name type="common">Swimming crab</name>
    <name type="synonym">Neptunus trituberculatus</name>
    <dbReference type="NCBI Taxonomy" id="210409"/>
    <lineage>
        <taxon>Eukaryota</taxon>
        <taxon>Metazoa</taxon>
        <taxon>Ecdysozoa</taxon>
        <taxon>Arthropoda</taxon>
        <taxon>Crustacea</taxon>
        <taxon>Multicrustacea</taxon>
        <taxon>Malacostraca</taxon>
        <taxon>Eumalacostraca</taxon>
        <taxon>Eucarida</taxon>
        <taxon>Decapoda</taxon>
        <taxon>Pleocyemata</taxon>
        <taxon>Brachyura</taxon>
        <taxon>Eubrachyura</taxon>
        <taxon>Portunoidea</taxon>
        <taxon>Portunidae</taxon>
        <taxon>Portuninae</taxon>
        <taxon>Portunus</taxon>
    </lineage>
</organism>
<sequence>MNAKEERTNASPLPATDYHAEIKEQEACPRPYPALGKVKGQLVALRSNKKQPLGPKHNYNSHNIAMTLINTMSANR</sequence>